<comment type="caution">
    <text evidence="4">The sequence shown here is derived from an EMBL/GenBank/DDBJ whole genome shotgun (WGS) entry which is preliminary data.</text>
</comment>
<dbReference type="Proteomes" id="UP001628156">
    <property type="component" value="Unassembled WGS sequence"/>
</dbReference>
<accession>A0ABQ0DAS0</accession>
<evidence type="ECO:0000256" key="3">
    <source>
        <dbReference type="ARBA" id="ARBA00022927"/>
    </source>
</evidence>
<keyword evidence="3" id="KW-0653">Protein transport</keyword>
<protein>
    <recommendedName>
        <fullName evidence="6">Importin alpha</fullName>
    </recommendedName>
</protein>
<proteinExistence type="inferred from homology"/>
<dbReference type="PANTHER" id="PTHR23316">
    <property type="entry name" value="IMPORTIN ALPHA"/>
    <property type="match status" value="1"/>
</dbReference>
<evidence type="ECO:0000313" key="5">
    <source>
        <dbReference type="Proteomes" id="UP001628156"/>
    </source>
</evidence>
<reference evidence="4 5" key="1">
    <citation type="journal article" date="2019" name="PLoS Negl. Trop. Dis.">
        <title>Whole genome sequencing of Entamoeba nuttalli reveals mammalian host-related molecular signatures and a novel octapeptide-repeat surface protein.</title>
        <authorList>
            <person name="Tanaka M."/>
            <person name="Makiuchi T."/>
            <person name="Komiyama T."/>
            <person name="Shiina T."/>
            <person name="Osaki K."/>
            <person name="Tachibana H."/>
        </authorList>
    </citation>
    <scope>NUCLEOTIDE SEQUENCE [LARGE SCALE GENOMIC DNA]</scope>
    <source>
        <strain evidence="4 5">P19-061405</strain>
    </source>
</reference>
<evidence type="ECO:0008006" key="6">
    <source>
        <dbReference type="Google" id="ProtNLM"/>
    </source>
</evidence>
<dbReference type="InterPro" id="IPR011989">
    <property type="entry name" value="ARM-like"/>
</dbReference>
<evidence type="ECO:0000256" key="2">
    <source>
        <dbReference type="ARBA" id="ARBA00022448"/>
    </source>
</evidence>
<organism evidence="4 5">
    <name type="scientific">Entamoeba nuttalli</name>
    <dbReference type="NCBI Taxonomy" id="412467"/>
    <lineage>
        <taxon>Eukaryota</taxon>
        <taxon>Amoebozoa</taxon>
        <taxon>Evosea</taxon>
        <taxon>Archamoebae</taxon>
        <taxon>Mastigamoebida</taxon>
        <taxon>Entamoebidae</taxon>
        <taxon>Entamoeba</taxon>
    </lineage>
</organism>
<evidence type="ECO:0000313" key="4">
    <source>
        <dbReference type="EMBL" id="GAB1219951.1"/>
    </source>
</evidence>
<dbReference type="SUPFAM" id="SSF48371">
    <property type="entry name" value="ARM repeat"/>
    <property type="match status" value="1"/>
</dbReference>
<sequence>MFRKGNDSITDQCALRSSNLVKKRNERRNKMLNTRRSIKSEDEYEDQNISSPQLHELCSQVLSPTPEVVFNAIHLIKSMVKKTSHIPDKLSEVVSELFTNGVINKFIEYIQITIPINPTNDILDILIYITGDDIGTDKLLSLNIIQVLLPYLNNQQYFQSICWIYCNLVCSNIMARDDIFNLSMPILLPMIQNGLVPQNKYLIWLFNNFSFLSPKINFDLYKPCFDYLLSCLATNDGTIISEIFICFSRLLSDETICEKILSQVAPLLVIGLKERNGEVVKEAFNGIGVACGVTDVPINYFVKQGVFDVWNAIIMEGDNEIKQTAAWCLSNILGGKDSFPAELFVDKKYIKVLVNEIINSTDRMYNVDCGYCLINTIVVVREEYVARIMRTPEICTAFDSLLRLKHKTKETKNTFLHWIIKMLRIVLIIGEKYKTNNENVYAVMMEDCSVFSALQLLEDDSETTLDNCEEINELLESFSIHDRELTNISEDSYNTNLYETSSFDSDSSEEEN</sequence>
<dbReference type="EMBL" id="BAAFRS010000047">
    <property type="protein sequence ID" value="GAB1219951.1"/>
    <property type="molecule type" value="Genomic_DNA"/>
</dbReference>
<evidence type="ECO:0000256" key="1">
    <source>
        <dbReference type="ARBA" id="ARBA00010394"/>
    </source>
</evidence>
<dbReference type="InterPro" id="IPR016024">
    <property type="entry name" value="ARM-type_fold"/>
</dbReference>
<name>A0ABQ0DAS0_9EUKA</name>
<comment type="similarity">
    <text evidence="1">Belongs to the importin alpha family.</text>
</comment>
<keyword evidence="5" id="KW-1185">Reference proteome</keyword>
<keyword evidence="2" id="KW-0813">Transport</keyword>
<dbReference type="Gene3D" id="1.25.10.10">
    <property type="entry name" value="Leucine-rich Repeat Variant"/>
    <property type="match status" value="1"/>
</dbReference>
<gene>
    <name evidence="4" type="ORF">ENUP19_0047G0010</name>
</gene>